<feature type="non-terminal residue" evidence="1">
    <location>
        <position position="1"/>
    </location>
</feature>
<dbReference type="AlphaFoldDB" id="A0A392PTG5"/>
<evidence type="ECO:0000313" key="2">
    <source>
        <dbReference type="Proteomes" id="UP000265520"/>
    </source>
</evidence>
<reference evidence="1 2" key="1">
    <citation type="journal article" date="2018" name="Front. Plant Sci.">
        <title>Red Clover (Trifolium pratense) and Zigzag Clover (T. medium) - A Picture of Genomic Similarities and Differences.</title>
        <authorList>
            <person name="Dluhosova J."/>
            <person name="Istvanek J."/>
            <person name="Nedelnik J."/>
            <person name="Repkova J."/>
        </authorList>
    </citation>
    <scope>NUCLEOTIDE SEQUENCE [LARGE SCALE GENOMIC DNA]</scope>
    <source>
        <strain evidence="2">cv. 10/8</strain>
        <tissue evidence="1">Leaf</tissue>
    </source>
</reference>
<sequence length="28" mass="3100">HAHPGNPYVYGLIGVDHDIEFPEPMPVV</sequence>
<feature type="non-terminal residue" evidence="1">
    <location>
        <position position="28"/>
    </location>
</feature>
<dbReference type="EMBL" id="LXQA010094433">
    <property type="protein sequence ID" value="MCI14947.1"/>
    <property type="molecule type" value="Genomic_DNA"/>
</dbReference>
<comment type="caution">
    <text evidence="1">The sequence shown here is derived from an EMBL/GenBank/DDBJ whole genome shotgun (WGS) entry which is preliminary data.</text>
</comment>
<proteinExistence type="predicted"/>
<protein>
    <submittedName>
        <fullName evidence="1">DNA mismatch repair protein MSH1 mitochondrial-like</fullName>
    </submittedName>
</protein>
<name>A0A392PTG5_9FABA</name>
<evidence type="ECO:0000313" key="1">
    <source>
        <dbReference type="EMBL" id="MCI14947.1"/>
    </source>
</evidence>
<dbReference type="PANTHER" id="PTHR48448">
    <property type="entry name" value="MUTL PROTEIN ISOFORM 1"/>
    <property type="match status" value="1"/>
</dbReference>
<organism evidence="1 2">
    <name type="scientific">Trifolium medium</name>
    <dbReference type="NCBI Taxonomy" id="97028"/>
    <lineage>
        <taxon>Eukaryota</taxon>
        <taxon>Viridiplantae</taxon>
        <taxon>Streptophyta</taxon>
        <taxon>Embryophyta</taxon>
        <taxon>Tracheophyta</taxon>
        <taxon>Spermatophyta</taxon>
        <taxon>Magnoliopsida</taxon>
        <taxon>eudicotyledons</taxon>
        <taxon>Gunneridae</taxon>
        <taxon>Pentapetalae</taxon>
        <taxon>rosids</taxon>
        <taxon>fabids</taxon>
        <taxon>Fabales</taxon>
        <taxon>Fabaceae</taxon>
        <taxon>Papilionoideae</taxon>
        <taxon>50 kb inversion clade</taxon>
        <taxon>NPAAA clade</taxon>
        <taxon>Hologalegina</taxon>
        <taxon>IRL clade</taxon>
        <taxon>Trifolieae</taxon>
        <taxon>Trifolium</taxon>
    </lineage>
</organism>
<keyword evidence="2" id="KW-1185">Reference proteome</keyword>
<dbReference type="Proteomes" id="UP000265520">
    <property type="component" value="Unassembled WGS sequence"/>
</dbReference>
<dbReference type="PANTHER" id="PTHR48448:SF1">
    <property type="entry name" value="MUTL PROTEIN ISOFORM 1"/>
    <property type="match status" value="1"/>
</dbReference>
<dbReference type="InterPro" id="IPR053276">
    <property type="entry name" value="MtDNA_mismatch_repair_MutS"/>
</dbReference>
<accession>A0A392PTG5</accession>